<dbReference type="InterPro" id="IPR005863">
    <property type="entry name" value="UDP-N-AcMur_synth"/>
</dbReference>
<evidence type="ECO:0000259" key="13">
    <source>
        <dbReference type="Pfam" id="PF02875"/>
    </source>
</evidence>
<evidence type="ECO:0000256" key="9">
    <source>
        <dbReference type="ARBA" id="ARBA00023316"/>
    </source>
</evidence>
<gene>
    <name evidence="10" type="primary">murF</name>
    <name evidence="15" type="ORF">JF70_05180</name>
</gene>
<keyword evidence="1 10" id="KW-0963">Cytoplasm</keyword>
<comment type="function">
    <text evidence="10 11">Involved in cell wall formation. Catalyzes the final step in the synthesis of UDP-N-acetylmuramoyl-pentapeptide, the precursor of murein.</text>
</comment>
<protein>
    <recommendedName>
        <fullName evidence="10 11">UDP-N-acetylmuramoyl-tripeptide--D-alanyl-D-alanine ligase</fullName>
        <ecNumber evidence="10 11">6.3.2.10</ecNumber>
    </recommendedName>
    <alternativeName>
        <fullName evidence="10">D-alanyl-D-alanine-adding enzyme</fullName>
    </alternativeName>
</protein>
<comment type="catalytic activity">
    <reaction evidence="10 11">
        <text>D-alanyl-D-alanine + UDP-N-acetyl-alpha-D-muramoyl-L-alanyl-gamma-D-glutamyl-meso-2,6-diaminopimelate + ATP = UDP-N-acetyl-alpha-D-muramoyl-L-alanyl-gamma-D-glutamyl-meso-2,6-diaminopimeloyl-D-alanyl-D-alanine + ADP + phosphate + H(+)</text>
        <dbReference type="Rhea" id="RHEA:28374"/>
        <dbReference type="ChEBI" id="CHEBI:15378"/>
        <dbReference type="ChEBI" id="CHEBI:30616"/>
        <dbReference type="ChEBI" id="CHEBI:43474"/>
        <dbReference type="ChEBI" id="CHEBI:57822"/>
        <dbReference type="ChEBI" id="CHEBI:61386"/>
        <dbReference type="ChEBI" id="CHEBI:83905"/>
        <dbReference type="ChEBI" id="CHEBI:456216"/>
        <dbReference type="EC" id="6.3.2.10"/>
    </reaction>
</comment>
<keyword evidence="6 10" id="KW-0133">Cell shape</keyword>
<dbReference type="Gene3D" id="3.40.1390.10">
    <property type="entry name" value="MurE/MurF, N-terminal domain"/>
    <property type="match status" value="1"/>
</dbReference>
<evidence type="ECO:0000259" key="12">
    <source>
        <dbReference type="Pfam" id="PF01225"/>
    </source>
</evidence>
<dbReference type="SUPFAM" id="SSF63418">
    <property type="entry name" value="MurE/MurF N-terminal domain"/>
    <property type="match status" value="1"/>
</dbReference>
<dbReference type="InterPro" id="IPR036565">
    <property type="entry name" value="Mur-like_cat_sf"/>
</dbReference>
<dbReference type="GO" id="GO:0005737">
    <property type="term" value="C:cytoplasm"/>
    <property type="evidence" value="ECO:0007669"/>
    <property type="project" value="UniProtKB-SubCell"/>
</dbReference>
<dbReference type="InterPro" id="IPR004101">
    <property type="entry name" value="Mur_ligase_C"/>
</dbReference>
<evidence type="ECO:0000256" key="6">
    <source>
        <dbReference type="ARBA" id="ARBA00022960"/>
    </source>
</evidence>
<evidence type="ECO:0000256" key="1">
    <source>
        <dbReference type="ARBA" id="ARBA00022490"/>
    </source>
</evidence>
<dbReference type="GO" id="GO:0008360">
    <property type="term" value="P:regulation of cell shape"/>
    <property type="evidence" value="ECO:0007669"/>
    <property type="project" value="UniProtKB-KW"/>
</dbReference>
<dbReference type="InterPro" id="IPR051046">
    <property type="entry name" value="MurCDEF_CellWall_CoF430Synth"/>
</dbReference>
<dbReference type="EC" id="6.3.2.10" evidence="10 11"/>
<dbReference type="InterPro" id="IPR013221">
    <property type="entry name" value="Mur_ligase_cen"/>
</dbReference>
<accession>A0A0F4KZ53</accession>
<dbReference type="SUPFAM" id="SSF53623">
    <property type="entry name" value="MurD-like peptide ligases, catalytic domain"/>
    <property type="match status" value="1"/>
</dbReference>
<feature type="binding site" evidence="10">
    <location>
        <begin position="129"/>
        <end position="135"/>
    </location>
    <ligand>
        <name>ATP</name>
        <dbReference type="ChEBI" id="CHEBI:30616"/>
    </ligand>
</feature>
<evidence type="ECO:0000256" key="11">
    <source>
        <dbReference type="RuleBase" id="RU004136"/>
    </source>
</evidence>
<dbReference type="Gene3D" id="3.40.1190.10">
    <property type="entry name" value="Mur-like, catalytic domain"/>
    <property type="match status" value="1"/>
</dbReference>
<dbReference type="Pfam" id="PF01225">
    <property type="entry name" value="Mur_ligase"/>
    <property type="match status" value="1"/>
</dbReference>
<keyword evidence="4 10" id="KW-0547">Nucleotide-binding</keyword>
<dbReference type="PANTHER" id="PTHR43024:SF1">
    <property type="entry name" value="UDP-N-ACETYLMURAMOYL-TRIPEPTIDE--D-ALANYL-D-ALANINE LIGASE"/>
    <property type="match status" value="1"/>
</dbReference>
<dbReference type="PANTHER" id="PTHR43024">
    <property type="entry name" value="UDP-N-ACETYLMURAMOYL-TRIPEPTIDE--D-ALANYL-D-ALANINE LIGASE"/>
    <property type="match status" value="1"/>
</dbReference>
<dbReference type="GO" id="GO:0071555">
    <property type="term" value="P:cell wall organization"/>
    <property type="evidence" value="ECO:0007669"/>
    <property type="project" value="UniProtKB-KW"/>
</dbReference>
<keyword evidence="3 10" id="KW-0132">Cell division</keyword>
<comment type="similarity">
    <text evidence="10">Belongs to the MurCDEF family. MurF subfamily.</text>
</comment>
<dbReference type="UniPathway" id="UPA00219"/>
<keyword evidence="2 10" id="KW-0436">Ligase</keyword>
<keyword evidence="7 10" id="KW-0573">Peptidoglycan synthesis</keyword>
<keyword evidence="8 10" id="KW-0131">Cell cycle</keyword>
<organism evidence="15 16">
    <name type="scientific">Bifidobacterium mellis</name>
    <dbReference type="NCBI Taxonomy" id="1293823"/>
    <lineage>
        <taxon>Bacteria</taxon>
        <taxon>Bacillati</taxon>
        <taxon>Actinomycetota</taxon>
        <taxon>Actinomycetes</taxon>
        <taxon>Bifidobacteriales</taxon>
        <taxon>Bifidobacteriaceae</taxon>
        <taxon>Bifidobacterium</taxon>
    </lineage>
</organism>
<dbReference type="Pfam" id="PF08245">
    <property type="entry name" value="Mur_ligase_M"/>
    <property type="match status" value="1"/>
</dbReference>
<dbReference type="PATRIC" id="fig|1684.5.peg.543"/>
<evidence type="ECO:0000256" key="2">
    <source>
        <dbReference type="ARBA" id="ARBA00022598"/>
    </source>
</evidence>
<comment type="subcellular location">
    <subcellularLocation>
        <location evidence="10 11">Cytoplasm</location>
    </subcellularLocation>
</comment>
<feature type="domain" description="Mur ligase central" evidence="14">
    <location>
        <begin position="127"/>
        <end position="322"/>
    </location>
</feature>
<dbReference type="GO" id="GO:0051301">
    <property type="term" value="P:cell division"/>
    <property type="evidence" value="ECO:0007669"/>
    <property type="project" value="UniProtKB-KW"/>
</dbReference>
<sequence>MSQSVGAGSMPMTLEEVVEYVHGRLVEAGPGREPDRRSVRMRVVTDSRQAGADGLFVAIKGEHVDGHDYVPGLGARGCRAALVDHLVPGADLPQILVDDTVAALGLLARANMDLRREAPGPFTVIGITGSVGKTTTKDLLASLLALLGPVVAPVGSFNNEIGLPLTALEVGPDTRYLVAEMGASHVGEIAGLTRMVPPDMALVLKVGVAHLGEFGSVERIAQAKSEIVQGLVPGGTAVLNADDPRVAAMANLASGPVLRFGMTTEDGGQDRDLDGSARYLDSDSLDRPAFELCLRGQQPVRLRLGIPGRHNVMNALAAATVAHTLGLNAERIADELGRQRQISPHRMALSSVRLPDASFTLIDDSFNANPDSVRAGLDALSAWKGSDGPVYRIAVLGVMLELGDRGEQLHQEIGAYCRRRGIDALVAVGCRDQQMDSLVQALVRGAGGPSDPGEDQPGSMRVLFAQDADQADRMVRRLCARHSDRQSLVLLKGSHMSGLSDLADRWQG</sequence>
<dbReference type="GO" id="GO:0005524">
    <property type="term" value="F:ATP binding"/>
    <property type="evidence" value="ECO:0007669"/>
    <property type="project" value="UniProtKB-UniRule"/>
</dbReference>
<dbReference type="GO" id="GO:0008766">
    <property type="term" value="F:UDP-N-acetylmuramoylalanyl-D-glutamyl-2,6-diaminopimelate-D-alanyl-D-alanine ligase activity"/>
    <property type="evidence" value="ECO:0007669"/>
    <property type="project" value="RHEA"/>
</dbReference>
<dbReference type="EMBL" id="JWMF01000004">
    <property type="protein sequence ID" value="KJY51705.1"/>
    <property type="molecule type" value="Genomic_DNA"/>
</dbReference>
<dbReference type="RefSeq" id="WP_082069481.1">
    <property type="nucleotide sequence ID" value="NZ_KQ033885.1"/>
</dbReference>
<feature type="domain" description="Mur ligase C-terminal" evidence="13">
    <location>
        <begin position="357"/>
        <end position="494"/>
    </location>
</feature>
<dbReference type="AlphaFoldDB" id="A0A0F4KZ53"/>
<evidence type="ECO:0000256" key="10">
    <source>
        <dbReference type="HAMAP-Rule" id="MF_02019"/>
    </source>
</evidence>
<dbReference type="InterPro" id="IPR036615">
    <property type="entry name" value="Mur_ligase_C_dom_sf"/>
</dbReference>
<dbReference type="NCBIfam" id="TIGR01143">
    <property type="entry name" value="murF"/>
    <property type="match status" value="1"/>
</dbReference>
<keyword evidence="5 10" id="KW-0067">ATP-binding</keyword>
<evidence type="ECO:0000259" key="14">
    <source>
        <dbReference type="Pfam" id="PF08245"/>
    </source>
</evidence>
<reference evidence="15 16" key="1">
    <citation type="submission" date="2014-12" db="EMBL/GenBank/DDBJ databases">
        <title>Comparative genomics of the lactic acid bacteria isolated from the honey bee gut.</title>
        <authorList>
            <person name="Ellegaard K.M."/>
            <person name="Tamarit D."/>
            <person name="Javelind E."/>
            <person name="Olofsson T."/>
            <person name="Andersson S.G."/>
            <person name="Vasquez A."/>
        </authorList>
    </citation>
    <scope>NUCLEOTIDE SEQUENCE [LARGE SCALE GENOMIC DNA]</scope>
    <source>
        <strain evidence="15 16">Bin7</strain>
    </source>
</reference>
<name>A0A0F4KZ53_9BIFI</name>
<feature type="domain" description="Mur ligase N-terminal catalytic" evidence="12">
    <location>
        <begin position="43"/>
        <end position="110"/>
    </location>
</feature>
<comment type="caution">
    <text evidence="15">The sequence shown here is derived from an EMBL/GenBank/DDBJ whole genome shotgun (WGS) entry which is preliminary data.</text>
</comment>
<dbReference type="Proteomes" id="UP000033567">
    <property type="component" value="Unassembled WGS sequence"/>
</dbReference>
<dbReference type="HAMAP" id="MF_02019">
    <property type="entry name" value="MurF"/>
    <property type="match status" value="1"/>
</dbReference>
<proteinExistence type="inferred from homology"/>
<dbReference type="Pfam" id="PF02875">
    <property type="entry name" value="Mur_ligase_C"/>
    <property type="match status" value="1"/>
</dbReference>
<evidence type="ECO:0000256" key="3">
    <source>
        <dbReference type="ARBA" id="ARBA00022618"/>
    </source>
</evidence>
<evidence type="ECO:0000256" key="5">
    <source>
        <dbReference type="ARBA" id="ARBA00022840"/>
    </source>
</evidence>
<dbReference type="GO" id="GO:0009252">
    <property type="term" value="P:peptidoglycan biosynthetic process"/>
    <property type="evidence" value="ECO:0007669"/>
    <property type="project" value="UniProtKB-UniRule"/>
</dbReference>
<keyword evidence="9 10" id="KW-0961">Cell wall biogenesis/degradation</keyword>
<keyword evidence="16" id="KW-1185">Reference proteome</keyword>
<dbReference type="Gene3D" id="3.90.190.20">
    <property type="entry name" value="Mur ligase, C-terminal domain"/>
    <property type="match status" value="1"/>
</dbReference>
<dbReference type="InterPro" id="IPR000713">
    <property type="entry name" value="Mur_ligase_N"/>
</dbReference>
<evidence type="ECO:0000256" key="7">
    <source>
        <dbReference type="ARBA" id="ARBA00022984"/>
    </source>
</evidence>
<evidence type="ECO:0000313" key="15">
    <source>
        <dbReference type="EMBL" id="KJY51705.1"/>
    </source>
</evidence>
<dbReference type="SUPFAM" id="SSF53244">
    <property type="entry name" value="MurD-like peptide ligases, peptide-binding domain"/>
    <property type="match status" value="1"/>
</dbReference>
<dbReference type="GO" id="GO:0047480">
    <property type="term" value="F:UDP-N-acetylmuramoyl-tripeptide-D-alanyl-D-alanine ligase activity"/>
    <property type="evidence" value="ECO:0007669"/>
    <property type="project" value="UniProtKB-UniRule"/>
</dbReference>
<evidence type="ECO:0000313" key="16">
    <source>
        <dbReference type="Proteomes" id="UP000033567"/>
    </source>
</evidence>
<comment type="pathway">
    <text evidence="10 11">Cell wall biogenesis; peptidoglycan biosynthesis.</text>
</comment>
<evidence type="ECO:0000256" key="4">
    <source>
        <dbReference type="ARBA" id="ARBA00022741"/>
    </source>
</evidence>
<dbReference type="InterPro" id="IPR035911">
    <property type="entry name" value="MurE/MurF_N"/>
</dbReference>
<evidence type="ECO:0000256" key="8">
    <source>
        <dbReference type="ARBA" id="ARBA00023306"/>
    </source>
</evidence>